<evidence type="ECO:0000256" key="16">
    <source>
        <dbReference type="PIRSR" id="PIRSR600829-2"/>
    </source>
</evidence>
<evidence type="ECO:0000256" key="18">
    <source>
        <dbReference type="PIRSR" id="PIRSR600829-4"/>
    </source>
</evidence>
<dbReference type="EMBL" id="CP007806">
    <property type="protein sequence ID" value="AIG25759.1"/>
    <property type="molecule type" value="Genomic_DNA"/>
</dbReference>
<accession>A0A075R1P0</accession>
<dbReference type="GO" id="GO:0005886">
    <property type="term" value="C:plasma membrane"/>
    <property type="evidence" value="ECO:0007669"/>
    <property type="project" value="UniProtKB-SubCell"/>
</dbReference>
<evidence type="ECO:0000256" key="6">
    <source>
        <dbReference type="ARBA" id="ARBA00022692"/>
    </source>
</evidence>
<proteinExistence type="inferred from homology"/>
<feature type="transmembrane region" description="Helical" evidence="19">
    <location>
        <begin position="53"/>
        <end position="72"/>
    </location>
</feature>
<keyword evidence="6 19" id="KW-0812">Transmembrane</keyword>
<comment type="cofactor">
    <cofactor evidence="18">
        <name>Mg(2+)</name>
        <dbReference type="ChEBI" id="CHEBI:18420"/>
    </cofactor>
    <text evidence="18">Mn(2+), Zn(2+), Cd(2+) and Co(2+) support activity to lesser extents.</text>
</comment>
<keyword evidence="3" id="KW-1003">Cell membrane</keyword>
<feature type="binding site" evidence="16">
    <location>
        <position position="66"/>
    </location>
    <ligand>
        <name>substrate</name>
    </ligand>
</feature>
<keyword evidence="14" id="KW-1208">Phospholipid metabolism</keyword>
<dbReference type="GO" id="GO:0005524">
    <property type="term" value="F:ATP binding"/>
    <property type="evidence" value="ECO:0007669"/>
    <property type="project" value="UniProtKB-KW"/>
</dbReference>
<dbReference type="InterPro" id="IPR036945">
    <property type="entry name" value="DAGK_sf"/>
</dbReference>
<dbReference type="RefSeq" id="WP_003338189.1">
    <property type="nucleotide sequence ID" value="NZ_CP007806.1"/>
</dbReference>
<dbReference type="GO" id="GO:0036433">
    <property type="term" value="F:di-trans, poly-cis-undecaprenol kinase activity"/>
    <property type="evidence" value="ECO:0007669"/>
    <property type="project" value="UniProtKB-EC"/>
</dbReference>
<evidence type="ECO:0000256" key="14">
    <source>
        <dbReference type="ARBA" id="ARBA00023264"/>
    </source>
</evidence>
<keyword evidence="10 19" id="KW-1133">Transmembrane helix</keyword>
<evidence type="ECO:0000256" key="10">
    <source>
        <dbReference type="ARBA" id="ARBA00022989"/>
    </source>
</evidence>
<evidence type="ECO:0000256" key="5">
    <source>
        <dbReference type="ARBA" id="ARBA00022679"/>
    </source>
</evidence>
<evidence type="ECO:0000256" key="4">
    <source>
        <dbReference type="ARBA" id="ARBA00022516"/>
    </source>
</evidence>
<dbReference type="eggNOG" id="COG0818">
    <property type="taxonomic scope" value="Bacteria"/>
</dbReference>
<dbReference type="Proteomes" id="UP000005850">
    <property type="component" value="Chromosome"/>
</dbReference>
<organism evidence="20 21">
    <name type="scientific">Brevibacillus laterosporus LMG 15441</name>
    <dbReference type="NCBI Taxonomy" id="1042163"/>
    <lineage>
        <taxon>Bacteria</taxon>
        <taxon>Bacillati</taxon>
        <taxon>Bacillota</taxon>
        <taxon>Bacilli</taxon>
        <taxon>Bacillales</taxon>
        <taxon>Paenibacillaceae</taxon>
        <taxon>Brevibacillus</taxon>
    </lineage>
</organism>
<comment type="subcellular location">
    <subcellularLocation>
        <location evidence="1">Cell membrane</location>
        <topology evidence="1">Multi-pass membrane protein</topology>
    </subcellularLocation>
</comment>
<evidence type="ECO:0000256" key="13">
    <source>
        <dbReference type="ARBA" id="ARBA00023209"/>
    </source>
</evidence>
<reference evidence="20 21" key="1">
    <citation type="journal article" date="2011" name="J. Bacteriol.">
        <title>Genome sequence of Brevibacillus laterosporus LMG 15441, a pathogen of invertebrates.</title>
        <authorList>
            <person name="Djukic M."/>
            <person name="Poehlein A."/>
            <person name="Thurmer A."/>
            <person name="Daniel R."/>
        </authorList>
    </citation>
    <scope>NUCLEOTIDE SEQUENCE [LARGE SCALE GENOMIC DNA]</scope>
    <source>
        <strain evidence="20 21">LMG 15441</strain>
    </source>
</reference>
<dbReference type="AlphaFoldDB" id="A0A075R1P0"/>
<evidence type="ECO:0000256" key="3">
    <source>
        <dbReference type="ARBA" id="ARBA00022475"/>
    </source>
</evidence>
<keyword evidence="11" id="KW-0443">Lipid metabolism</keyword>
<evidence type="ECO:0000256" key="19">
    <source>
        <dbReference type="SAM" id="Phobius"/>
    </source>
</evidence>
<dbReference type="Pfam" id="PF01219">
    <property type="entry name" value="DAGK_prokar"/>
    <property type="match status" value="1"/>
</dbReference>
<feature type="binding site" evidence="17">
    <location>
        <begin position="91"/>
        <end position="92"/>
    </location>
    <ligand>
        <name>ATP</name>
        <dbReference type="ChEBI" id="CHEBI:30616"/>
    </ligand>
</feature>
<evidence type="ECO:0000256" key="9">
    <source>
        <dbReference type="ARBA" id="ARBA00022840"/>
    </source>
</evidence>
<evidence type="ECO:0000313" key="20">
    <source>
        <dbReference type="EMBL" id="AIG25759.1"/>
    </source>
</evidence>
<keyword evidence="5 20" id="KW-0808">Transferase</keyword>
<dbReference type="PANTHER" id="PTHR34299:SF1">
    <property type="entry name" value="DIACYLGLYCEROL KINASE"/>
    <property type="match status" value="1"/>
</dbReference>
<name>A0A075R1P0_BRELA</name>
<dbReference type="InterPro" id="IPR000829">
    <property type="entry name" value="DAGK"/>
</dbReference>
<keyword evidence="21" id="KW-1185">Reference proteome</keyword>
<dbReference type="STRING" id="1042163.BRLA_c014200"/>
<keyword evidence="18" id="KW-0479">Metal-binding</keyword>
<keyword evidence="4" id="KW-0444">Lipid biosynthesis</keyword>
<dbReference type="GO" id="GO:0046872">
    <property type="term" value="F:metal ion binding"/>
    <property type="evidence" value="ECO:0007669"/>
    <property type="project" value="UniProtKB-KW"/>
</dbReference>
<dbReference type="KEGG" id="blr:BRLA_c014200"/>
<feature type="active site" description="Proton acceptor" evidence="15">
    <location>
        <position position="66"/>
    </location>
</feature>
<feature type="transmembrane region" description="Helical" evidence="19">
    <location>
        <begin position="30"/>
        <end position="47"/>
    </location>
</feature>
<keyword evidence="7 17" id="KW-0547">Nucleotide-binding</keyword>
<sequence>MKEWLRLWRSFGYALQGINHAVRTQRNMQIHVAVALGVVILSIWLQITRLELSLLLLVIAIVWALELLNTAIEACVDLVTKEYHPQAKIAKDVAAGAVFVSAMFAIVIGILILGPPLYAYFFTR</sequence>
<dbReference type="PROSITE" id="PS01069">
    <property type="entry name" value="DAGK_PROKAR"/>
    <property type="match status" value="1"/>
</dbReference>
<keyword evidence="12 19" id="KW-0472">Membrane</keyword>
<keyword evidence="9 17" id="KW-0067">ATP-binding</keyword>
<dbReference type="EC" id="2.7.1.66" evidence="20"/>
<keyword evidence="18" id="KW-0460">Magnesium</keyword>
<feature type="binding site" evidence="18">
    <location>
        <position position="73"/>
    </location>
    <ligand>
        <name>a divalent metal cation</name>
        <dbReference type="ChEBI" id="CHEBI:60240"/>
    </ligand>
</feature>
<comment type="similarity">
    <text evidence="2">Belongs to the bacterial diacylglycerol kinase family.</text>
</comment>
<evidence type="ECO:0000256" key="11">
    <source>
        <dbReference type="ARBA" id="ARBA00023098"/>
    </source>
</evidence>
<evidence type="ECO:0000256" key="17">
    <source>
        <dbReference type="PIRSR" id="PIRSR600829-3"/>
    </source>
</evidence>
<feature type="binding site" evidence="17">
    <location>
        <position position="6"/>
    </location>
    <ligand>
        <name>ATP</name>
        <dbReference type="ChEBI" id="CHEBI:30616"/>
    </ligand>
</feature>
<feature type="binding site" evidence="17">
    <location>
        <position position="73"/>
    </location>
    <ligand>
        <name>ATP</name>
        <dbReference type="ChEBI" id="CHEBI:30616"/>
    </ligand>
</feature>
<evidence type="ECO:0000313" key="21">
    <source>
        <dbReference type="Proteomes" id="UP000005850"/>
    </source>
</evidence>
<feature type="binding site" evidence="17">
    <location>
        <begin position="82"/>
        <end position="84"/>
    </location>
    <ligand>
        <name>ATP</name>
        <dbReference type="ChEBI" id="CHEBI:30616"/>
    </ligand>
</feature>
<dbReference type="CDD" id="cd14265">
    <property type="entry name" value="UDPK_IM_like"/>
    <property type="match status" value="1"/>
</dbReference>
<dbReference type="PANTHER" id="PTHR34299">
    <property type="entry name" value="DIACYLGLYCEROL KINASE"/>
    <property type="match status" value="1"/>
</dbReference>
<dbReference type="HOGENOM" id="CLU_112343_2_1_9"/>
<evidence type="ECO:0000256" key="12">
    <source>
        <dbReference type="ARBA" id="ARBA00023136"/>
    </source>
</evidence>
<feature type="binding site" evidence="16">
    <location>
        <position position="6"/>
    </location>
    <ligand>
        <name>substrate</name>
    </ligand>
</feature>
<evidence type="ECO:0000256" key="8">
    <source>
        <dbReference type="ARBA" id="ARBA00022777"/>
    </source>
</evidence>
<feature type="binding site" evidence="17">
    <location>
        <position position="13"/>
    </location>
    <ligand>
        <name>ATP</name>
        <dbReference type="ChEBI" id="CHEBI:30616"/>
    </ligand>
</feature>
<protein>
    <submittedName>
        <fullName evidence="20">Diacylglycerol kinase</fullName>
        <ecNumber evidence="20">2.7.1.66</ecNumber>
    </submittedName>
</protein>
<evidence type="ECO:0000256" key="1">
    <source>
        <dbReference type="ARBA" id="ARBA00004651"/>
    </source>
</evidence>
<dbReference type="InterPro" id="IPR033717">
    <property type="entry name" value="UDPK"/>
</dbReference>
<keyword evidence="8 20" id="KW-0418">Kinase</keyword>
<dbReference type="GO" id="GO:0008654">
    <property type="term" value="P:phospholipid biosynthetic process"/>
    <property type="evidence" value="ECO:0007669"/>
    <property type="project" value="UniProtKB-KW"/>
</dbReference>
<feature type="transmembrane region" description="Helical" evidence="19">
    <location>
        <begin position="93"/>
        <end position="121"/>
    </location>
</feature>
<evidence type="ECO:0000256" key="15">
    <source>
        <dbReference type="PIRSR" id="PIRSR600829-1"/>
    </source>
</evidence>
<evidence type="ECO:0000256" key="7">
    <source>
        <dbReference type="ARBA" id="ARBA00022741"/>
    </source>
</evidence>
<gene>
    <name evidence="20" type="ORF">BRLA_c014200</name>
</gene>
<dbReference type="Gene3D" id="1.10.287.3610">
    <property type="match status" value="1"/>
</dbReference>
<keyword evidence="13" id="KW-0594">Phospholipid biosynthesis</keyword>
<evidence type="ECO:0000256" key="2">
    <source>
        <dbReference type="ARBA" id="ARBA00005967"/>
    </source>
</evidence>